<evidence type="ECO:0000313" key="2">
    <source>
        <dbReference type="Proteomes" id="UP001153321"/>
    </source>
</evidence>
<name>A0A9P0I8Z3_SPOLI</name>
<protein>
    <submittedName>
        <fullName evidence="1">Uncharacterized protein</fullName>
    </submittedName>
</protein>
<organism evidence="1 2">
    <name type="scientific">Spodoptera littoralis</name>
    <name type="common">Egyptian cotton leafworm</name>
    <dbReference type="NCBI Taxonomy" id="7109"/>
    <lineage>
        <taxon>Eukaryota</taxon>
        <taxon>Metazoa</taxon>
        <taxon>Ecdysozoa</taxon>
        <taxon>Arthropoda</taxon>
        <taxon>Hexapoda</taxon>
        <taxon>Insecta</taxon>
        <taxon>Pterygota</taxon>
        <taxon>Neoptera</taxon>
        <taxon>Endopterygota</taxon>
        <taxon>Lepidoptera</taxon>
        <taxon>Glossata</taxon>
        <taxon>Ditrysia</taxon>
        <taxon>Noctuoidea</taxon>
        <taxon>Noctuidae</taxon>
        <taxon>Amphipyrinae</taxon>
        <taxon>Spodoptera</taxon>
    </lineage>
</organism>
<dbReference type="Proteomes" id="UP001153321">
    <property type="component" value="Chromosome 24"/>
</dbReference>
<keyword evidence="2" id="KW-1185">Reference proteome</keyword>
<reference evidence="1" key="1">
    <citation type="submission" date="2022-02" db="EMBL/GenBank/DDBJ databases">
        <authorList>
            <person name="King R."/>
        </authorList>
    </citation>
    <scope>NUCLEOTIDE SEQUENCE</scope>
</reference>
<accession>A0A9P0I8Z3</accession>
<sequence length="74" mass="8355">MTTPAWVRRFTDIHQDGHNNTNLLPQTISIIRVSNILPDPGIEPETPRSAVALTTTRPTRQAKIHTNPQYISRV</sequence>
<dbReference type="EMBL" id="LR824555">
    <property type="protein sequence ID" value="CAH1641908.1"/>
    <property type="molecule type" value="Genomic_DNA"/>
</dbReference>
<evidence type="ECO:0000313" key="1">
    <source>
        <dbReference type="EMBL" id="CAH1641908.1"/>
    </source>
</evidence>
<gene>
    <name evidence="1" type="ORF">SPLIT_LOCUS7264</name>
</gene>
<dbReference type="AlphaFoldDB" id="A0A9P0I8Z3"/>
<proteinExistence type="predicted"/>